<evidence type="ECO:0000313" key="1">
    <source>
        <dbReference type="EMBL" id="GBL63546.1"/>
    </source>
</evidence>
<dbReference type="OrthoDB" id="1046782at2759"/>
<gene>
    <name evidence="1" type="ORF">AVEN_185267_1</name>
</gene>
<accession>A0A4Y1ZQW2</accession>
<dbReference type="AlphaFoldDB" id="A0A4Y1ZQW2"/>
<protein>
    <submittedName>
        <fullName evidence="1">Uncharacterized protein</fullName>
    </submittedName>
</protein>
<dbReference type="EMBL" id="BGPR01152451">
    <property type="protein sequence ID" value="GBL63546.1"/>
    <property type="molecule type" value="Genomic_DNA"/>
</dbReference>
<comment type="caution">
    <text evidence="1">The sequence shown here is derived from an EMBL/GenBank/DDBJ whole genome shotgun (WGS) entry which is preliminary data.</text>
</comment>
<organism evidence="1 2">
    <name type="scientific">Araneus ventricosus</name>
    <name type="common">Orbweaver spider</name>
    <name type="synonym">Epeira ventricosa</name>
    <dbReference type="NCBI Taxonomy" id="182803"/>
    <lineage>
        <taxon>Eukaryota</taxon>
        <taxon>Metazoa</taxon>
        <taxon>Ecdysozoa</taxon>
        <taxon>Arthropoda</taxon>
        <taxon>Chelicerata</taxon>
        <taxon>Arachnida</taxon>
        <taxon>Araneae</taxon>
        <taxon>Araneomorphae</taxon>
        <taxon>Entelegynae</taxon>
        <taxon>Araneoidea</taxon>
        <taxon>Araneidae</taxon>
        <taxon>Araneus</taxon>
    </lineage>
</organism>
<keyword evidence="2" id="KW-1185">Reference proteome</keyword>
<sequence>MTRSAPEPVTRSLAFHATRMLGYLTHDDRINEDEVSLRVADLEWSRVSNSRSFTPDAKSRQCFLLSLIGSVQRESIVIVKKFELEILTNLHVVDLSESDKHNFGFISVCVCVSVCEHDNSKTIRARGMKFGM</sequence>
<dbReference type="Proteomes" id="UP000499080">
    <property type="component" value="Unassembled WGS sequence"/>
</dbReference>
<evidence type="ECO:0000313" key="2">
    <source>
        <dbReference type="Proteomes" id="UP000499080"/>
    </source>
</evidence>
<name>A0A4Y1ZQW2_ARAVE</name>
<reference evidence="1 2" key="1">
    <citation type="journal article" date="2019" name="Sci. Rep.">
        <title>Orb-weaving spider Araneus ventricosus genome elucidates the spidroin gene catalogue.</title>
        <authorList>
            <person name="Kono N."/>
            <person name="Nakamura H."/>
            <person name="Ohtoshi R."/>
            <person name="Moran D.A.P."/>
            <person name="Shinohara A."/>
            <person name="Yoshida Y."/>
            <person name="Fujiwara M."/>
            <person name="Mori M."/>
            <person name="Tomita M."/>
            <person name="Arakawa K."/>
        </authorList>
    </citation>
    <scope>NUCLEOTIDE SEQUENCE [LARGE SCALE GENOMIC DNA]</scope>
</reference>
<proteinExistence type="predicted"/>